<keyword evidence="3" id="KW-1185">Reference proteome</keyword>
<reference evidence="2" key="1">
    <citation type="submission" date="2021-11" db="EMBL/GenBank/DDBJ databases">
        <title>Streptomyces corallinus and Kineosporia corallina sp. nov., two new coral-derived marine actinobacteria.</title>
        <authorList>
            <person name="Buangrab K."/>
            <person name="Sutthacheep M."/>
            <person name="Yeemin T."/>
            <person name="Harunari E."/>
            <person name="Igarashi Y."/>
            <person name="Sripreechasak P."/>
            <person name="Kanchanasin P."/>
            <person name="Tanasupawat S."/>
            <person name="Phongsopitanun W."/>
        </authorList>
    </citation>
    <scope>NUCLEOTIDE SEQUENCE</scope>
    <source>
        <strain evidence="2">JCM 31032</strain>
    </source>
</reference>
<feature type="region of interest" description="Disordered" evidence="1">
    <location>
        <begin position="135"/>
        <end position="156"/>
    </location>
</feature>
<evidence type="ECO:0000256" key="1">
    <source>
        <dbReference type="SAM" id="MobiDB-lite"/>
    </source>
</evidence>
<dbReference type="RefSeq" id="WP_231438480.1">
    <property type="nucleotide sequence ID" value="NZ_JAJOMB010000001.1"/>
</dbReference>
<dbReference type="EMBL" id="JAJOMB010000001">
    <property type="protein sequence ID" value="MCD5309556.1"/>
    <property type="molecule type" value="Genomic_DNA"/>
</dbReference>
<comment type="caution">
    <text evidence="2">The sequence shown here is derived from an EMBL/GenBank/DDBJ whole genome shotgun (WGS) entry which is preliminary data.</text>
</comment>
<dbReference type="Proteomes" id="UP001138997">
    <property type="component" value="Unassembled WGS sequence"/>
</dbReference>
<name>A0A9X1N992_9ACTN</name>
<evidence type="ECO:0000313" key="3">
    <source>
        <dbReference type="Proteomes" id="UP001138997"/>
    </source>
</evidence>
<dbReference type="AlphaFoldDB" id="A0A9X1N992"/>
<sequence>MEIDVVEPAVRDAFAASVDEEPEQFHAAIEAILDRGDDFTIAAFQLAINVAAVILQDLHEGELPGEEEIGDLAEDFAETQEEWSEVSAELARTYMSAALGEEAVLDVMSPGDVAVTGFALGGWLLSAFLPEADEAAEADQADEAADSGEPGATKDWDDYLDDILKVLSSALAED</sequence>
<proteinExistence type="predicted"/>
<accession>A0A9X1N992</accession>
<gene>
    <name evidence="2" type="ORF">LR394_01485</name>
</gene>
<protein>
    <submittedName>
        <fullName evidence="2">Uncharacterized protein</fullName>
    </submittedName>
</protein>
<feature type="compositionally biased region" description="Acidic residues" evidence="1">
    <location>
        <begin position="135"/>
        <end position="146"/>
    </location>
</feature>
<evidence type="ECO:0000313" key="2">
    <source>
        <dbReference type="EMBL" id="MCD5309556.1"/>
    </source>
</evidence>
<organism evidence="2 3">
    <name type="scientific">Kineosporia babensis</name>
    <dbReference type="NCBI Taxonomy" id="499548"/>
    <lineage>
        <taxon>Bacteria</taxon>
        <taxon>Bacillati</taxon>
        <taxon>Actinomycetota</taxon>
        <taxon>Actinomycetes</taxon>
        <taxon>Kineosporiales</taxon>
        <taxon>Kineosporiaceae</taxon>
        <taxon>Kineosporia</taxon>
    </lineage>
</organism>